<proteinExistence type="predicted"/>
<organism evidence="3 4">
    <name type="scientific">Rosa chinensis</name>
    <name type="common">China rose</name>
    <dbReference type="NCBI Taxonomy" id="74649"/>
    <lineage>
        <taxon>Eukaryota</taxon>
        <taxon>Viridiplantae</taxon>
        <taxon>Streptophyta</taxon>
        <taxon>Embryophyta</taxon>
        <taxon>Tracheophyta</taxon>
        <taxon>Spermatophyta</taxon>
        <taxon>Magnoliopsida</taxon>
        <taxon>eudicotyledons</taxon>
        <taxon>Gunneridae</taxon>
        <taxon>Pentapetalae</taxon>
        <taxon>rosids</taxon>
        <taxon>fabids</taxon>
        <taxon>Rosales</taxon>
        <taxon>Rosaceae</taxon>
        <taxon>Rosoideae</taxon>
        <taxon>Rosoideae incertae sedis</taxon>
        <taxon>Rosa</taxon>
    </lineage>
</organism>
<dbReference type="AlphaFoldDB" id="A0A2P6RRG3"/>
<keyword evidence="4" id="KW-1185">Reference proteome</keyword>
<sequence>MGLQLFALLFLYFLFFFFKNGSANQYKGIVDCVQTIVREEGPPTLLKRNISSLLARKRGTVLGRCDMIAYVGSVDGTNKYIFERARCEELKKSRRKAMEAIENEEEEEREREKLIIGNSR</sequence>
<dbReference type="Proteomes" id="UP000238479">
    <property type="component" value="Chromosome 2"/>
</dbReference>
<dbReference type="Gramene" id="PRQ49026">
    <property type="protein sequence ID" value="PRQ49026"/>
    <property type="gene ID" value="RchiOBHm_Chr2g0117301"/>
</dbReference>
<evidence type="ECO:0000313" key="4">
    <source>
        <dbReference type="Proteomes" id="UP000238479"/>
    </source>
</evidence>
<gene>
    <name evidence="3" type="ORF">RchiOBHm_Chr2g0117301</name>
</gene>
<protein>
    <submittedName>
        <fullName evidence="3">Uncharacterized protein</fullName>
    </submittedName>
</protein>
<keyword evidence="2" id="KW-0732">Signal</keyword>
<accession>A0A2P6RRG3</accession>
<feature type="signal peptide" evidence="2">
    <location>
        <begin position="1"/>
        <end position="23"/>
    </location>
</feature>
<feature type="chain" id="PRO_5015201953" evidence="2">
    <location>
        <begin position="24"/>
        <end position="120"/>
    </location>
</feature>
<name>A0A2P6RRG3_ROSCH</name>
<evidence type="ECO:0000256" key="1">
    <source>
        <dbReference type="SAM" id="MobiDB-lite"/>
    </source>
</evidence>
<evidence type="ECO:0000313" key="3">
    <source>
        <dbReference type="EMBL" id="PRQ49026.1"/>
    </source>
</evidence>
<dbReference type="EMBL" id="PDCK01000040">
    <property type="protein sequence ID" value="PRQ49026.1"/>
    <property type="molecule type" value="Genomic_DNA"/>
</dbReference>
<comment type="caution">
    <text evidence="3">The sequence shown here is derived from an EMBL/GenBank/DDBJ whole genome shotgun (WGS) entry which is preliminary data.</text>
</comment>
<evidence type="ECO:0000256" key="2">
    <source>
        <dbReference type="SAM" id="SignalP"/>
    </source>
</evidence>
<feature type="region of interest" description="Disordered" evidence="1">
    <location>
        <begin position="100"/>
        <end position="120"/>
    </location>
</feature>
<reference evidence="3 4" key="1">
    <citation type="journal article" date="2018" name="Nat. Genet.">
        <title>The Rosa genome provides new insights in the design of modern roses.</title>
        <authorList>
            <person name="Bendahmane M."/>
        </authorList>
    </citation>
    <scope>NUCLEOTIDE SEQUENCE [LARGE SCALE GENOMIC DNA]</scope>
    <source>
        <strain evidence="4">cv. Old Blush</strain>
    </source>
</reference>